<evidence type="ECO:0000259" key="5">
    <source>
        <dbReference type="SMART" id="SM00967"/>
    </source>
</evidence>
<dbReference type="SUPFAM" id="SSF75217">
    <property type="entry name" value="alpha/beta knot"/>
    <property type="match status" value="1"/>
</dbReference>
<dbReference type="InterPro" id="IPR001537">
    <property type="entry name" value="SpoU_MeTrfase"/>
</dbReference>
<dbReference type="GO" id="GO:0003723">
    <property type="term" value="F:RNA binding"/>
    <property type="evidence" value="ECO:0007669"/>
    <property type="project" value="InterPro"/>
</dbReference>
<dbReference type="CDD" id="cd18103">
    <property type="entry name" value="SpoU-like_RlmB"/>
    <property type="match status" value="1"/>
</dbReference>
<dbReference type="GO" id="GO:0006396">
    <property type="term" value="P:RNA processing"/>
    <property type="evidence" value="ECO:0007669"/>
    <property type="project" value="InterPro"/>
</dbReference>
<comment type="caution">
    <text evidence="6">The sequence shown here is derived from an EMBL/GenBank/DDBJ whole genome shotgun (WGS) entry which is preliminary data.</text>
</comment>
<gene>
    <name evidence="6" type="primary">rlmB</name>
    <name evidence="6" type="ORF">NSA47_06740</name>
</gene>
<dbReference type="SMART" id="SM00967">
    <property type="entry name" value="SpoU_sub_bind"/>
    <property type="match status" value="1"/>
</dbReference>
<dbReference type="GO" id="GO:0005829">
    <property type="term" value="C:cytosol"/>
    <property type="evidence" value="ECO:0007669"/>
    <property type="project" value="TreeGrafter"/>
</dbReference>
<accession>A0AAE3HFT3</accession>
<name>A0AAE3HFT3_9FIRM</name>
<dbReference type="SUPFAM" id="SSF55315">
    <property type="entry name" value="L30e-like"/>
    <property type="match status" value="1"/>
</dbReference>
<protein>
    <submittedName>
        <fullName evidence="6">23S rRNA (Guanosine(2251)-2'-O)-methyltransferase RlmB</fullName>
    </submittedName>
</protein>
<dbReference type="GO" id="GO:0032259">
    <property type="term" value="P:methylation"/>
    <property type="evidence" value="ECO:0007669"/>
    <property type="project" value="UniProtKB-KW"/>
</dbReference>
<feature type="region of interest" description="Disordered" evidence="4">
    <location>
        <begin position="1"/>
        <end position="26"/>
    </location>
</feature>
<feature type="compositionally biased region" description="Basic residues" evidence="4">
    <location>
        <begin position="1"/>
        <end position="10"/>
    </location>
</feature>
<dbReference type="Gene3D" id="3.40.1280.10">
    <property type="match status" value="1"/>
</dbReference>
<keyword evidence="3" id="KW-0808">Transferase</keyword>
<dbReference type="InterPro" id="IPR029064">
    <property type="entry name" value="Ribosomal_eL30-like_sf"/>
</dbReference>
<evidence type="ECO:0000256" key="2">
    <source>
        <dbReference type="ARBA" id="ARBA00022603"/>
    </source>
</evidence>
<dbReference type="Pfam" id="PF08032">
    <property type="entry name" value="SpoU_sub_bind"/>
    <property type="match status" value="1"/>
</dbReference>
<organism evidence="6 7">
    <name type="scientific">Irregularibacter muris</name>
    <dbReference type="NCBI Taxonomy" id="1796619"/>
    <lineage>
        <taxon>Bacteria</taxon>
        <taxon>Bacillati</taxon>
        <taxon>Bacillota</taxon>
        <taxon>Clostridia</taxon>
        <taxon>Eubacteriales</taxon>
        <taxon>Eubacteriaceae</taxon>
        <taxon>Irregularibacter</taxon>
    </lineage>
</organism>
<dbReference type="InterPro" id="IPR013123">
    <property type="entry name" value="SpoU_subst-bd"/>
</dbReference>
<evidence type="ECO:0000313" key="7">
    <source>
        <dbReference type="Proteomes" id="UP001205748"/>
    </source>
</evidence>
<comment type="similarity">
    <text evidence="1">Belongs to the class IV-like SAM-binding methyltransferase superfamily. RNA methyltransferase TrmH family.</text>
</comment>
<reference evidence="6" key="1">
    <citation type="submission" date="2022-07" db="EMBL/GenBank/DDBJ databases">
        <title>Enhanced cultured diversity of the mouse gut microbiota enables custom-made synthetic communities.</title>
        <authorList>
            <person name="Afrizal A."/>
        </authorList>
    </citation>
    <scope>NUCLEOTIDE SEQUENCE</scope>
    <source>
        <strain evidence="6">DSM 28593</strain>
    </source>
</reference>
<evidence type="ECO:0000256" key="4">
    <source>
        <dbReference type="SAM" id="MobiDB-lite"/>
    </source>
</evidence>
<evidence type="ECO:0000256" key="1">
    <source>
        <dbReference type="ARBA" id="ARBA00007228"/>
    </source>
</evidence>
<keyword evidence="2" id="KW-0489">Methyltransferase</keyword>
<proteinExistence type="inferred from homology"/>
<dbReference type="FunFam" id="3.40.1280.10:FF:000008">
    <property type="entry name" value="Group 3 RNA methyltransferase TrmH"/>
    <property type="match status" value="1"/>
</dbReference>
<dbReference type="PANTHER" id="PTHR46429:SF1">
    <property type="entry name" value="23S RRNA (GUANOSINE-2'-O-)-METHYLTRANSFERASE RLMB"/>
    <property type="match status" value="1"/>
</dbReference>
<dbReference type="PANTHER" id="PTHR46429">
    <property type="entry name" value="23S RRNA (GUANOSINE-2'-O-)-METHYLTRANSFERASE RLMB"/>
    <property type="match status" value="1"/>
</dbReference>
<dbReference type="NCBIfam" id="TIGR00186">
    <property type="entry name" value="rRNA_methyl_3"/>
    <property type="match status" value="1"/>
</dbReference>
<dbReference type="InterPro" id="IPR029026">
    <property type="entry name" value="tRNA_m1G_MTases_N"/>
</dbReference>
<dbReference type="GO" id="GO:0008173">
    <property type="term" value="F:RNA methyltransferase activity"/>
    <property type="evidence" value="ECO:0007669"/>
    <property type="project" value="InterPro"/>
</dbReference>
<evidence type="ECO:0000313" key="6">
    <source>
        <dbReference type="EMBL" id="MCR1898687.1"/>
    </source>
</evidence>
<dbReference type="InterPro" id="IPR029028">
    <property type="entry name" value="Alpha/beta_knot_MTases"/>
</dbReference>
<feature type="domain" description="RNA 2-O ribose methyltransferase substrate binding" evidence="5">
    <location>
        <begin position="23"/>
        <end position="98"/>
    </location>
</feature>
<dbReference type="Proteomes" id="UP001205748">
    <property type="component" value="Unassembled WGS sequence"/>
</dbReference>
<dbReference type="EMBL" id="JANKAS010000004">
    <property type="protein sequence ID" value="MCR1898687.1"/>
    <property type="molecule type" value="Genomic_DNA"/>
</dbReference>
<evidence type="ECO:0000256" key="3">
    <source>
        <dbReference type="ARBA" id="ARBA00022679"/>
    </source>
</evidence>
<dbReference type="Gene3D" id="3.30.1330.30">
    <property type="match status" value="1"/>
</dbReference>
<keyword evidence="7" id="KW-1185">Reference proteome</keyword>
<dbReference type="AlphaFoldDB" id="A0AAE3HFT3"/>
<dbReference type="Pfam" id="PF00588">
    <property type="entry name" value="SpoU_methylase"/>
    <property type="match status" value="1"/>
</dbReference>
<dbReference type="InterPro" id="IPR004441">
    <property type="entry name" value="rRNA_MeTrfase_TrmH"/>
</dbReference>
<sequence length="264" mass="28828">MKKESRHKNKQKQDNEQKDISNQIEGRNPVIEALRAARPMEKIMVAKGELTGSIKEIIGIAKEERIVIQYVDRHKLDEMSQSHAHQGVIAITSAHGYVEVTDMIEDAKAKGEAPFLIVLDEITDPHNLGSILRTADACGAHGVIVSKRRAVGLTPVVAKSSAGAIEYVPVAKVTNISQTIDLLKEEGFWVAGAEMSGQQYYYEADLKGPMALVIGSEGKGLGRLVKEKCDFLLKIPMVGQVSSLNAAVAGAILMYEVRRQRNQG</sequence>